<reference evidence="7 8" key="1">
    <citation type="submission" date="2017-09" db="EMBL/GenBank/DDBJ databases">
        <title>Sphingomonas spermidinifaciens 9NM-10, whole genome shotgun sequence.</title>
        <authorList>
            <person name="Feng G."/>
            <person name="Zhu H."/>
        </authorList>
    </citation>
    <scope>NUCLEOTIDE SEQUENCE [LARGE SCALE GENOMIC DNA]</scope>
    <source>
        <strain evidence="7 8">9NM-10</strain>
    </source>
</reference>
<dbReference type="RefSeq" id="WP_096343644.1">
    <property type="nucleotide sequence ID" value="NZ_NWMW01000002.1"/>
</dbReference>
<dbReference type="GO" id="GO:0005886">
    <property type="term" value="C:plasma membrane"/>
    <property type="evidence" value="ECO:0007669"/>
    <property type="project" value="UniProtKB-SubCell"/>
</dbReference>
<name>A0A2A4B2S5_9SPHN</name>
<dbReference type="UniPathway" id="UPA00219"/>
<accession>A0A2A4B2S5</accession>
<keyword evidence="6" id="KW-1003">Cell membrane</keyword>
<keyword evidence="8" id="KW-1185">Reference proteome</keyword>
<dbReference type="GO" id="GO:0008360">
    <property type="term" value="P:regulation of cell shape"/>
    <property type="evidence" value="ECO:0007669"/>
    <property type="project" value="UniProtKB-KW"/>
</dbReference>
<feature type="transmembrane region" description="Helical" evidence="6">
    <location>
        <begin position="49"/>
        <end position="66"/>
    </location>
</feature>
<dbReference type="GO" id="GO:0009252">
    <property type="term" value="P:peptidoglycan biosynthetic process"/>
    <property type="evidence" value="ECO:0007669"/>
    <property type="project" value="UniProtKB-UniRule"/>
</dbReference>
<comment type="similarity">
    <text evidence="6">Belongs to the SEDS family. MrdB/RodA subfamily.</text>
</comment>
<evidence type="ECO:0000256" key="4">
    <source>
        <dbReference type="ARBA" id="ARBA00022989"/>
    </source>
</evidence>
<keyword evidence="6" id="KW-0997">Cell inner membrane</keyword>
<dbReference type="InterPro" id="IPR001182">
    <property type="entry name" value="FtsW/RodA"/>
</dbReference>
<feature type="transmembrane region" description="Helical" evidence="6">
    <location>
        <begin position="138"/>
        <end position="158"/>
    </location>
</feature>
<comment type="pathway">
    <text evidence="6">Cell wall biogenesis; peptidoglycan biosynthesis.</text>
</comment>
<dbReference type="EMBL" id="NWMW01000002">
    <property type="protein sequence ID" value="PCD02265.1"/>
    <property type="molecule type" value="Genomic_DNA"/>
</dbReference>
<evidence type="ECO:0000256" key="5">
    <source>
        <dbReference type="ARBA" id="ARBA00023136"/>
    </source>
</evidence>
<feature type="transmembrane region" description="Helical" evidence="6">
    <location>
        <begin position="186"/>
        <end position="204"/>
    </location>
</feature>
<evidence type="ECO:0000256" key="1">
    <source>
        <dbReference type="ARBA" id="ARBA00004141"/>
    </source>
</evidence>
<protein>
    <recommendedName>
        <fullName evidence="6">Peptidoglycan glycosyltransferase MrdB</fullName>
        <shortName evidence="6">PGT</shortName>
        <ecNumber evidence="6">2.4.99.28</ecNumber>
    </recommendedName>
    <alternativeName>
        <fullName evidence="6">Cell elongation protein RodA</fullName>
    </alternativeName>
    <alternativeName>
        <fullName evidence="6">Cell wall polymerase</fullName>
    </alternativeName>
    <alternativeName>
        <fullName evidence="6">Peptidoglycan polymerase</fullName>
        <shortName evidence="6">PG polymerase</shortName>
    </alternativeName>
</protein>
<keyword evidence="4 6" id="KW-1133">Transmembrane helix</keyword>
<dbReference type="NCBIfam" id="TIGR02210">
    <property type="entry name" value="rodA_shape"/>
    <property type="match status" value="1"/>
</dbReference>
<dbReference type="AlphaFoldDB" id="A0A2A4B2S5"/>
<dbReference type="OrthoDB" id="9768187at2"/>
<feature type="transmembrane region" description="Helical" evidence="6">
    <location>
        <begin position="304"/>
        <end position="322"/>
    </location>
</feature>
<sequence>MLRNSLVLPASIIRLPWLPMLLVLTIGSFGALTLFSIAGGSMTPWALRHLMRLLILLGLALCISMLRPQMFRDLTYPAYAALIVALVAVQIFGSVRNGARSWFDLGVFEFQPSEPMKPVLVLALAGFYASVPTKYMRTFSAIWPAALIILLPVGLILLQPDLGTALLLMFSSLTIMFIAGLPIRLFVLGGIAAGAAIPILYKYALLPHQRDRVAIFLNPEQDPLGAGYHIVQSKIAIGSGGLFGKGFLHGSQSQLHFLPEPETDFILAAMVEEWGFVGVLFLMTCYFILFRWGMNVARASKDRFSKLAAIGLIMTIFFYFAINMLMNVGLAPVVGIPLPLFSHGGSSMLTVMLCIGMLMSIDRENRGYGRKL</sequence>
<keyword evidence="2 6" id="KW-0812">Transmembrane</keyword>
<evidence type="ECO:0000313" key="7">
    <source>
        <dbReference type="EMBL" id="PCD02265.1"/>
    </source>
</evidence>
<keyword evidence="3 6" id="KW-0133">Cell shape</keyword>
<keyword evidence="6" id="KW-0328">Glycosyltransferase</keyword>
<dbReference type="GO" id="GO:0071555">
    <property type="term" value="P:cell wall organization"/>
    <property type="evidence" value="ECO:0007669"/>
    <property type="project" value="UniProtKB-KW"/>
</dbReference>
<dbReference type="GO" id="GO:0015648">
    <property type="term" value="F:lipid-linked peptidoglycan transporter activity"/>
    <property type="evidence" value="ECO:0007669"/>
    <property type="project" value="TreeGrafter"/>
</dbReference>
<dbReference type="GO" id="GO:0051301">
    <property type="term" value="P:cell division"/>
    <property type="evidence" value="ECO:0007669"/>
    <property type="project" value="InterPro"/>
</dbReference>
<keyword evidence="6" id="KW-0808">Transferase</keyword>
<dbReference type="GO" id="GO:0032153">
    <property type="term" value="C:cell division site"/>
    <property type="evidence" value="ECO:0007669"/>
    <property type="project" value="TreeGrafter"/>
</dbReference>
<keyword evidence="5 6" id="KW-0472">Membrane</keyword>
<keyword evidence="6" id="KW-0573">Peptidoglycan synthesis</keyword>
<dbReference type="Pfam" id="PF01098">
    <property type="entry name" value="FTSW_RODA_SPOVE"/>
    <property type="match status" value="1"/>
</dbReference>
<feature type="transmembrane region" description="Helical" evidence="6">
    <location>
        <begin position="12"/>
        <end position="37"/>
    </location>
</feature>
<feature type="transmembrane region" description="Helical" evidence="6">
    <location>
        <begin position="342"/>
        <end position="361"/>
    </location>
</feature>
<comment type="subcellular location">
    <subcellularLocation>
        <location evidence="6">Cell inner membrane</location>
        <topology evidence="6">Multi-pass membrane protein</topology>
    </subcellularLocation>
    <subcellularLocation>
        <location evidence="1">Membrane</location>
        <topology evidence="1">Multi-pass membrane protein</topology>
    </subcellularLocation>
</comment>
<dbReference type="EC" id="2.4.99.28" evidence="6"/>
<evidence type="ECO:0000256" key="6">
    <source>
        <dbReference type="HAMAP-Rule" id="MF_02079"/>
    </source>
</evidence>
<comment type="caution">
    <text evidence="7">The sequence shown here is derived from an EMBL/GenBank/DDBJ whole genome shotgun (WGS) entry which is preliminary data.</text>
</comment>
<dbReference type="Proteomes" id="UP000218366">
    <property type="component" value="Unassembled WGS sequence"/>
</dbReference>
<keyword evidence="6" id="KW-0961">Cell wall biogenesis/degradation</keyword>
<gene>
    <name evidence="6" type="primary">mrdB</name>
    <name evidence="6" type="synonym">rodA</name>
    <name evidence="7" type="ORF">COC42_12505</name>
</gene>
<feature type="transmembrane region" description="Helical" evidence="6">
    <location>
        <begin position="274"/>
        <end position="292"/>
    </location>
</feature>
<evidence type="ECO:0000256" key="2">
    <source>
        <dbReference type="ARBA" id="ARBA00022692"/>
    </source>
</evidence>
<dbReference type="GO" id="GO:0008955">
    <property type="term" value="F:peptidoglycan glycosyltransferase activity"/>
    <property type="evidence" value="ECO:0007669"/>
    <property type="project" value="UniProtKB-UniRule"/>
</dbReference>
<feature type="transmembrane region" description="Helical" evidence="6">
    <location>
        <begin position="164"/>
        <end position="181"/>
    </location>
</feature>
<dbReference type="InterPro" id="IPR011923">
    <property type="entry name" value="RodA/MrdB"/>
</dbReference>
<proteinExistence type="inferred from homology"/>
<organism evidence="7 8">
    <name type="scientific">Sphingomonas spermidinifaciens</name>
    <dbReference type="NCBI Taxonomy" id="1141889"/>
    <lineage>
        <taxon>Bacteria</taxon>
        <taxon>Pseudomonadati</taxon>
        <taxon>Pseudomonadota</taxon>
        <taxon>Alphaproteobacteria</taxon>
        <taxon>Sphingomonadales</taxon>
        <taxon>Sphingomonadaceae</taxon>
        <taxon>Sphingomonas</taxon>
    </lineage>
</organism>
<comment type="catalytic activity">
    <reaction evidence="6">
        <text>[GlcNAc-(1-&gt;4)-Mur2Ac(oyl-L-Ala-gamma-D-Glu-L-Lys-D-Ala-D-Ala)](n)-di-trans,octa-cis-undecaprenyl diphosphate + beta-D-GlcNAc-(1-&gt;4)-Mur2Ac(oyl-L-Ala-gamma-D-Glu-L-Lys-D-Ala-D-Ala)-di-trans,octa-cis-undecaprenyl diphosphate = [GlcNAc-(1-&gt;4)-Mur2Ac(oyl-L-Ala-gamma-D-Glu-L-Lys-D-Ala-D-Ala)](n+1)-di-trans,octa-cis-undecaprenyl diphosphate + di-trans,octa-cis-undecaprenyl diphosphate + H(+)</text>
        <dbReference type="Rhea" id="RHEA:23708"/>
        <dbReference type="Rhea" id="RHEA-COMP:9602"/>
        <dbReference type="Rhea" id="RHEA-COMP:9603"/>
        <dbReference type="ChEBI" id="CHEBI:15378"/>
        <dbReference type="ChEBI" id="CHEBI:58405"/>
        <dbReference type="ChEBI" id="CHEBI:60033"/>
        <dbReference type="ChEBI" id="CHEBI:78435"/>
        <dbReference type="EC" id="2.4.99.28"/>
    </reaction>
</comment>
<comment type="function">
    <text evidence="6">Peptidoglycan polymerase that is essential for cell wall elongation.</text>
</comment>
<evidence type="ECO:0000313" key="8">
    <source>
        <dbReference type="Proteomes" id="UP000218366"/>
    </source>
</evidence>
<feature type="transmembrane region" description="Helical" evidence="6">
    <location>
        <begin position="78"/>
        <end position="95"/>
    </location>
</feature>
<dbReference type="HAMAP" id="MF_02079">
    <property type="entry name" value="PGT_RodA"/>
    <property type="match status" value="1"/>
</dbReference>
<evidence type="ECO:0000256" key="3">
    <source>
        <dbReference type="ARBA" id="ARBA00022960"/>
    </source>
</evidence>
<dbReference type="PANTHER" id="PTHR30474:SF1">
    <property type="entry name" value="PEPTIDOGLYCAN GLYCOSYLTRANSFERASE MRDB"/>
    <property type="match status" value="1"/>
</dbReference>
<dbReference type="PANTHER" id="PTHR30474">
    <property type="entry name" value="CELL CYCLE PROTEIN"/>
    <property type="match status" value="1"/>
</dbReference>